<dbReference type="SMART" id="SM00347">
    <property type="entry name" value="HTH_MARR"/>
    <property type="match status" value="1"/>
</dbReference>
<evidence type="ECO:0000256" key="3">
    <source>
        <dbReference type="ARBA" id="ARBA00023163"/>
    </source>
</evidence>
<accession>A0A6L6PHC9</accession>
<keyword evidence="1" id="KW-0805">Transcription regulation</keyword>
<sequence length="174" mass="18743">MPPNHPSQKIPSDLPTVKYTDALPPSTRVLRQFRIVFNAVKTHFRTVEKAAGIGGAQVWALSVIGKNPGIGIGDLAKELDVHQTTASNLVKVLMAQNLVKQGKSETDRRAVTMQLSVEGQQRLKKAPLPFAGVLPNALSSMDEQTLARMEQDLGTLIAILAADKDSANTPLAEL</sequence>
<keyword evidence="6" id="KW-1185">Reference proteome</keyword>
<dbReference type="SUPFAM" id="SSF46785">
    <property type="entry name" value="Winged helix' DNA-binding domain"/>
    <property type="match status" value="1"/>
</dbReference>
<dbReference type="Proteomes" id="UP000475582">
    <property type="component" value="Unassembled WGS sequence"/>
</dbReference>
<dbReference type="PROSITE" id="PS50995">
    <property type="entry name" value="HTH_MARR_2"/>
    <property type="match status" value="1"/>
</dbReference>
<dbReference type="AlphaFoldDB" id="A0A6L6PHC9"/>
<name>A0A6L6PHC9_9BURK</name>
<dbReference type="EMBL" id="WNKY01000011">
    <property type="protein sequence ID" value="MTV38374.1"/>
    <property type="molecule type" value="Genomic_DNA"/>
</dbReference>
<keyword evidence="2" id="KW-0238">DNA-binding</keyword>
<feature type="domain" description="HTH marR-type" evidence="4">
    <location>
        <begin position="26"/>
        <end position="158"/>
    </location>
</feature>
<evidence type="ECO:0000259" key="4">
    <source>
        <dbReference type="PROSITE" id="PS50995"/>
    </source>
</evidence>
<dbReference type="Pfam" id="PF12802">
    <property type="entry name" value="MarR_2"/>
    <property type="match status" value="1"/>
</dbReference>
<proteinExistence type="predicted"/>
<dbReference type="PANTHER" id="PTHR42756:SF1">
    <property type="entry name" value="TRANSCRIPTIONAL REPRESSOR OF EMRAB OPERON"/>
    <property type="match status" value="1"/>
</dbReference>
<keyword evidence="3" id="KW-0804">Transcription</keyword>
<evidence type="ECO:0000313" key="6">
    <source>
        <dbReference type="Proteomes" id="UP000475582"/>
    </source>
</evidence>
<dbReference type="InterPro" id="IPR000835">
    <property type="entry name" value="HTH_MarR-typ"/>
</dbReference>
<dbReference type="InterPro" id="IPR036390">
    <property type="entry name" value="WH_DNA-bd_sf"/>
</dbReference>
<evidence type="ECO:0000313" key="5">
    <source>
        <dbReference type="EMBL" id="MTV38374.1"/>
    </source>
</evidence>
<protein>
    <submittedName>
        <fullName evidence="5">MarR family transcriptional regulator</fullName>
    </submittedName>
</protein>
<dbReference type="RefSeq" id="WP_155463991.1">
    <property type="nucleotide sequence ID" value="NZ_WNKY01000011.1"/>
</dbReference>
<dbReference type="PANTHER" id="PTHR42756">
    <property type="entry name" value="TRANSCRIPTIONAL REGULATOR, MARR"/>
    <property type="match status" value="1"/>
</dbReference>
<dbReference type="InterPro" id="IPR036388">
    <property type="entry name" value="WH-like_DNA-bd_sf"/>
</dbReference>
<dbReference type="OrthoDB" id="8911933at2"/>
<dbReference type="Gene3D" id="1.10.10.10">
    <property type="entry name" value="Winged helix-like DNA-binding domain superfamily/Winged helix DNA-binding domain"/>
    <property type="match status" value="1"/>
</dbReference>
<evidence type="ECO:0000256" key="2">
    <source>
        <dbReference type="ARBA" id="ARBA00023125"/>
    </source>
</evidence>
<evidence type="ECO:0000256" key="1">
    <source>
        <dbReference type="ARBA" id="ARBA00023015"/>
    </source>
</evidence>
<dbReference type="GO" id="GO:0003677">
    <property type="term" value="F:DNA binding"/>
    <property type="evidence" value="ECO:0007669"/>
    <property type="project" value="UniProtKB-KW"/>
</dbReference>
<reference evidence="5 6" key="1">
    <citation type="submission" date="2019-11" db="EMBL/GenBank/DDBJ databases">
        <title>Type strains purchased from KCTC, JCM and DSMZ.</title>
        <authorList>
            <person name="Lu H."/>
        </authorList>
    </citation>
    <scope>NUCLEOTIDE SEQUENCE [LARGE SCALE GENOMIC DNA]</scope>
    <source>
        <strain evidence="5 6">KCTC 22382</strain>
    </source>
</reference>
<organism evidence="5 6">
    <name type="scientific">Duganella radicis</name>
    <dbReference type="NCBI Taxonomy" id="551988"/>
    <lineage>
        <taxon>Bacteria</taxon>
        <taxon>Pseudomonadati</taxon>
        <taxon>Pseudomonadota</taxon>
        <taxon>Betaproteobacteria</taxon>
        <taxon>Burkholderiales</taxon>
        <taxon>Oxalobacteraceae</taxon>
        <taxon>Telluria group</taxon>
        <taxon>Duganella</taxon>
    </lineage>
</organism>
<comment type="caution">
    <text evidence="5">The sequence shown here is derived from an EMBL/GenBank/DDBJ whole genome shotgun (WGS) entry which is preliminary data.</text>
</comment>
<dbReference type="GO" id="GO:0003700">
    <property type="term" value="F:DNA-binding transcription factor activity"/>
    <property type="evidence" value="ECO:0007669"/>
    <property type="project" value="InterPro"/>
</dbReference>
<gene>
    <name evidence="5" type="ORF">GM676_12370</name>
</gene>